<dbReference type="KEGG" id="ptan:CRYO30217_03164"/>
<keyword evidence="3" id="KW-1185">Reference proteome</keyword>
<name>A0A916JQ42_9FLAO</name>
<dbReference type="InterPro" id="IPR011047">
    <property type="entry name" value="Quinoprotein_ADH-like_sf"/>
</dbReference>
<evidence type="ECO:0000313" key="3">
    <source>
        <dbReference type="Proteomes" id="UP000683507"/>
    </source>
</evidence>
<dbReference type="EMBL" id="OU015584">
    <property type="protein sequence ID" value="CAG5086536.1"/>
    <property type="molecule type" value="Genomic_DNA"/>
</dbReference>
<reference evidence="2" key="1">
    <citation type="submission" date="2021-04" db="EMBL/GenBank/DDBJ databases">
        <authorList>
            <person name="Rodrigo-Torres L."/>
            <person name="Arahal R. D."/>
            <person name="Lucena T."/>
        </authorList>
    </citation>
    <scope>NUCLEOTIDE SEQUENCE</scope>
    <source>
        <strain evidence="2">AS29M-1</strain>
    </source>
</reference>
<dbReference type="PANTHER" id="PTHR34512:SF30">
    <property type="entry name" value="OUTER MEMBRANE PROTEIN ASSEMBLY FACTOR BAMB"/>
    <property type="match status" value="1"/>
</dbReference>
<dbReference type="InterPro" id="IPR015943">
    <property type="entry name" value="WD40/YVTN_repeat-like_dom_sf"/>
</dbReference>
<proteinExistence type="predicted"/>
<dbReference type="AlphaFoldDB" id="A0A916JQ42"/>
<protein>
    <submittedName>
        <fullName evidence="2">Outer membrane protein assembly factor BamB</fullName>
    </submittedName>
</protein>
<evidence type="ECO:0000259" key="1">
    <source>
        <dbReference type="Pfam" id="PF13360"/>
    </source>
</evidence>
<dbReference type="PANTHER" id="PTHR34512">
    <property type="entry name" value="CELL SURFACE PROTEIN"/>
    <property type="match status" value="1"/>
</dbReference>
<dbReference type="InterPro" id="IPR018391">
    <property type="entry name" value="PQQ_b-propeller_rpt"/>
</dbReference>
<feature type="domain" description="Pyrrolo-quinoline quinone repeat" evidence="1">
    <location>
        <begin position="82"/>
        <end position="163"/>
    </location>
</feature>
<dbReference type="InterPro" id="IPR002372">
    <property type="entry name" value="PQQ_rpt_dom"/>
</dbReference>
<dbReference type="SUPFAM" id="SSF50998">
    <property type="entry name" value="Quinoprotein alcohol dehydrogenase-like"/>
    <property type="match status" value="2"/>
</dbReference>
<sequence length="421" mass="46083">MSSVSGQSITKEFPLKWKQKIGITTYRTNIIEDDGFVYIGSNGDDANADLDERDAVYKIDARTGKVANTYASQIMGDNDVTGVALYDGKLFFGTDNYYLYCFDEKSGNELWKFKTPYDVESVPVVEDLDQNGSAEVVFCVQHHGVYCLNAADGSVKWVLDSISSHEGNVAPLVVDGNNDGVLDVVCGFRGKPNSSKTAGFKMAHYGDYLMALDGKSGLPIWSAPTGAGIHASPFLYEEQGEKRIASLDAYGEFQELGVDGQLIKTIGFGYSKYMSPVVYQGYLNLSDYWIYIGDDAFEKQENGFNKLINEKAPEHSGTMNGAKSATTLVADVLGTGAQQFISVSESGDLYVSDRNGKALKELKFPTGAEATPLIKDVDGDGKLEILIASLDGYLYCYETKSEGEVFYGQFRWSNNNVPILK</sequence>
<accession>A0A916JQ42</accession>
<dbReference type="Proteomes" id="UP000683507">
    <property type="component" value="Chromosome"/>
</dbReference>
<gene>
    <name evidence="2" type="primary">bamB</name>
    <name evidence="2" type="ORF">CRYO30217_03164</name>
</gene>
<dbReference type="SMART" id="SM00564">
    <property type="entry name" value="PQQ"/>
    <property type="match status" value="4"/>
</dbReference>
<organism evidence="2 3">
    <name type="scientific">Parvicella tangerina</name>
    <dbReference type="NCBI Taxonomy" id="2829795"/>
    <lineage>
        <taxon>Bacteria</taxon>
        <taxon>Pseudomonadati</taxon>
        <taxon>Bacteroidota</taxon>
        <taxon>Flavobacteriia</taxon>
        <taxon>Flavobacteriales</taxon>
        <taxon>Parvicellaceae</taxon>
        <taxon>Parvicella</taxon>
    </lineage>
</organism>
<evidence type="ECO:0000313" key="2">
    <source>
        <dbReference type="EMBL" id="CAG5086536.1"/>
    </source>
</evidence>
<dbReference type="Gene3D" id="2.130.10.10">
    <property type="entry name" value="YVTN repeat-like/Quinoprotein amine dehydrogenase"/>
    <property type="match status" value="1"/>
</dbReference>
<dbReference type="Pfam" id="PF13360">
    <property type="entry name" value="PQQ_2"/>
    <property type="match status" value="1"/>
</dbReference>